<sequence>MGKMYTQEEAENIVKNLGNGDYELISPYKGSNEDYTFKHLSCGTTFTRRWSNFIDAFRQGSPNPKCSNPKCK</sequence>
<name>A0ABW8T763_9CLOT</name>
<gene>
    <name evidence="1" type="ORF">ACJDUG_15860</name>
</gene>
<comment type="caution">
    <text evidence="1">The sequence shown here is derived from an EMBL/GenBank/DDBJ whole genome shotgun (WGS) entry which is preliminary data.</text>
</comment>
<accession>A0ABW8T763</accession>
<keyword evidence="2" id="KW-1185">Reference proteome</keyword>
<evidence type="ECO:0000313" key="1">
    <source>
        <dbReference type="EMBL" id="MFL0248424.1"/>
    </source>
</evidence>
<reference evidence="1 2" key="1">
    <citation type="submission" date="2024-11" db="EMBL/GenBank/DDBJ databases">
        <authorList>
            <person name="Heng Y.C."/>
            <person name="Lim A.C.H."/>
            <person name="Lee J.K.Y."/>
            <person name="Kittelmann S."/>
        </authorList>
    </citation>
    <scope>NUCLEOTIDE SEQUENCE [LARGE SCALE GENOMIC DNA]</scope>
    <source>
        <strain evidence="1 2">WILCCON 0185</strain>
    </source>
</reference>
<dbReference type="EMBL" id="JBJHZZ010000017">
    <property type="protein sequence ID" value="MFL0248424.1"/>
    <property type="molecule type" value="Genomic_DNA"/>
</dbReference>
<evidence type="ECO:0000313" key="2">
    <source>
        <dbReference type="Proteomes" id="UP001623591"/>
    </source>
</evidence>
<protein>
    <submittedName>
        <fullName evidence="1">Uncharacterized protein</fullName>
    </submittedName>
</protein>
<dbReference type="Proteomes" id="UP001623591">
    <property type="component" value="Unassembled WGS sequence"/>
</dbReference>
<organism evidence="1 2">
    <name type="scientific">Candidatus Clostridium stratigraminis</name>
    <dbReference type="NCBI Taxonomy" id="3381661"/>
    <lineage>
        <taxon>Bacteria</taxon>
        <taxon>Bacillati</taxon>
        <taxon>Bacillota</taxon>
        <taxon>Clostridia</taxon>
        <taxon>Eubacteriales</taxon>
        <taxon>Clostridiaceae</taxon>
        <taxon>Clostridium</taxon>
    </lineage>
</organism>
<proteinExistence type="predicted"/>
<dbReference type="RefSeq" id="WP_406770854.1">
    <property type="nucleotide sequence ID" value="NZ_JBJHZZ010000017.1"/>
</dbReference>